<dbReference type="InterPro" id="IPR027974">
    <property type="entry name" value="DUF4470"/>
</dbReference>
<dbReference type="Pfam" id="PF14737">
    <property type="entry name" value="DUF4470"/>
    <property type="match status" value="1"/>
</dbReference>
<evidence type="ECO:0000313" key="3">
    <source>
        <dbReference type="Proteomes" id="UP001305414"/>
    </source>
</evidence>
<proteinExistence type="predicted"/>
<dbReference type="Gene3D" id="6.10.140.2220">
    <property type="match status" value="1"/>
</dbReference>
<sequence length="587" mass="66362">MEALENSMDNMRIDLRAVCCNQASDSPCTKIGSSACRNCLMVTPCEKYCSRRCQTDDWPVHRRDCRSPIIRGTWKPRWVVENRPPTFISSEVGAPDQVNFGAAKYLWGNVPAIDVIKLNQNEGVNFENPMNLLFAGIYKSPLCIVINDLELDLVARNLVFLLIMFMEEDPGAAAEFMLHVWYSVLVTESCYTLLQKKLKPLVEDICNKISSRPLRSLQGKTWNFGSSSLRLVLARQAWMKLLSYFDVPNGMTKETAQAVRQTVVGAPSRVDHVDRGVLLRSPTLGLGMMKYRNDGILVPFGQSRKAFVIPNPTVFDSSQKWPMMDSADPTDGWSMKTFLATKAGPAKQDAYGQLYHYLRRLFMDFHQYLRSKPVAFELHHVDARILDKTLAGREFDRIEISNICDAGYLGIKKTLKTFTPLLCKPSVNPHATLVTTFLNAVPEAKMMCQQMNPILARHISQTEVRTVKSYMESDLPRPTGTRVEIEERIAIYSIMAVSAIDLVTDMDKYFDMYMEGHDFSNAASSAGVMMKERHTIIPPWPLRVNGGSHPTRQDKEDFKLLLGTGHTGHERYMEWKIRVAKPAANAG</sequence>
<dbReference type="SUPFAM" id="SSF144232">
    <property type="entry name" value="HIT/MYND zinc finger-like"/>
    <property type="match status" value="1"/>
</dbReference>
<dbReference type="EMBL" id="JAWHQM010000005">
    <property type="protein sequence ID" value="KAK5627367.1"/>
    <property type="molecule type" value="Genomic_DNA"/>
</dbReference>
<feature type="domain" description="DUF4470" evidence="1">
    <location>
        <begin position="139"/>
        <end position="185"/>
    </location>
</feature>
<accession>A0AAN7Z322</accession>
<evidence type="ECO:0000259" key="1">
    <source>
        <dbReference type="Pfam" id="PF14737"/>
    </source>
</evidence>
<dbReference type="AlphaFoldDB" id="A0AAN7Z322"/>
<evidence type="ECO:0000313" key="2">
    <source>
        <dbReference type="EMBL" id="KAK5627367.1"/>
    </source>
</evidence>
<comment type="caution">
    <text evidence="2">The sequence shown here is derived from an EMBL/GenBank/DDBJ whole genome shotgun (WGS) entry which is preliminary data.</text>
</comment>
<organism evidence="2 3">
    <name type="scientific">Xylaria bambusicola</name>
    <dbReference type="NCBI Taxonomy" id="326684"/>
    <lineage>
        <taxon>Eukaryota</taxon>
        <taxon>Fungi</taxon>
        <taxon>Dikarya</taxon>
        <taxon>Ascomycota</taxon>
        <taxon>Pezizomycotina</taxon>
        <taxon>Sordariomycetes</taxon>
        <taxon>Xylariomycetidae</taxon>
        <taxon>Xylariales</taxon>
        <taxon>Xylariaceae</taxon>
        <taxon>Xylaria</taxon>
    </lineage>
</organism>
<name>A0AAN7Z322_9PEZI</name>
<protein>
    <recommendedName>
        <fullName evidence="1">DUF4470 domain-containing protein</fullName>
    </recommendedName>
</protein>
<gene>
    <name evidence="2" type="ORF">RRF57_003082</name>
</gene>
<reference evidence="2 3" key="1">
    <citation type="submission" date="2023-10" db="EMBL/GenBank/DDBJ databases">
        <title>Draft genome sequence of Xylaria bambusicola isolate GMP-LS, the root and basal stem rot pathogen of sugarcane in Indonesia.</title>
        <authorList>
            <person name="Selvaraj P."/>
            <person name="Muralishankar V."/>
            <person name="Muruganantham S."/>
            <person name="Sp S."/>
            <person name="Haryani S."/>
            <person name="Lau K.J.X."/>
            <person name="Naqvi N.I."/>
        </authorList>
    </citation>
    <scope>NUCLEOTIDE SEQUENCE [LARGE SCALE GENOMIC DNA]</scope>
    <source>
        <strain evidence="2">GMP-LS</strain>
    </source>
</reference>
<keyword evidence="3" id="KW-1185">Reference proteome</keyword>
<dbReference type="Proteomes" id="UP001305414">
    <property type="component" value="Unassembled WGS sequence"/>
</dbReference>